<feature type="domain" description="Large ribosomal subunit protein eL14" evidence="4">
    <location>
        <begin position="47"/>
        <end position="120"/>
    </location>
</feature>
<evidence type="ECO:0000259" key="4">
    <source>
        <dbReference type="Pfam" id="PF01929"/>
    </source>
</evidence>
<dbReference type="Proteomes" id="UP001301350">
    <property type="component" value="Unassembled WGS sequence"/>
</dbReference>
<dbReference type="InterPro" id="IPR008991">
    <property type="entry name" value="Translation_prot_SH3-like_sf"/>
</dbReference>
<keyword evidence="3" id="KW-0687">Ribonucleoprotein</keyword>
<dbReference type="GO" id="GO:0003723">
    <property type="term" value="F:RNA binding"/>
    <property type="evidence" value="ECO:0007669"/>
    <property type="project" value="InterPro"/>
</dbReference>
<protein>
    <recommendedName>
        <fullName evidence="4">Large ribosomal subunit protein eL14 domain-containing protein</fullName>
    </recommendedName>
</protein>
<evidence type="ECO:0000256" key="1">
    <source>
        <dbReference type="ARBA" id="ARBA00006592"/>
    </source>
</evidence>
<dbReference type="GO" id="GO:0042273">
    <property type="term" value="P:ribosomal large subunit biogenesis"/>
    <property type="evidence" value="ECO:0007669"/>
    <property type="project" value="TreeGrafter"/>
</dbReference>
<dbReference type="GO" id="GO:0022625">
    <property type="term" value="C:cytosolic large ribosomal subunit"/>
    <property type="evidence" value="ECO:0007669"/>
    <property type="project" value="TreeGrafter"/>
</dbReference>
<name>A0AAV9J265_CYACA</name>
<evidence type="ECO:0000256" key="3">
    <source>
        <dbReference type="ARBA" id="ARBA00023274"/>
    </source>
</evidence>
<dbReference type="InterPro" id="IPR039660">
    <property type="entry name" value="Ribosomal_eL14"/>
</dbReference>
<organism evidence="5 6">
    <name type="scientific">Cyanidium caldarium</name>
    <name type="common">Red alga</name>
    <dbReference type="NCBI Taxonomy" id="2771"/>
    <lineage>
        <taxon>Eukaryota</taxon>
        <taxon>Rhodophyta</taxon>
        <taxon>Bangiophyceae</taxon>
        <taxon>Cyanidiales</taxon>
        <taxon>Cyanidiaceae</taxon>
        <taxon>Cyanidium</taxon>
    </lineage>
</organism>
<evidence type="ECO:0000313" key="5">
    <source>
        <dbReference type="EMBL" id="KAK4538644.1"/>
    </source>
</evidence>
<dbReference type="Pfam" id="PF01929">
    <property type="entry name" value="Ribosomal_L14e"/>
    <property type="match status" value="1"/>
</dbReference>
<dbReference type="PANTHER" id="PTHR11127:SF2">
    <property type="entry name" value="LARGE RIBOSOMAL SUBUNIT PROTEIN EL14"/>
    <property type="match status" value="1"/>
</dbReference>
<dbReference type="SUPFAM" id="SSF50104">
    <property type="entry name" value="Translation proteins SH3-like domain"/>
    <property type="match status" value="1"/>
</dbReference>
<dbReference type="Gene3D" id="6.10.250.2270">
    <property type="match status" value="1"/>
</dbReference>
<dbReference type="CDD" id="cd23702">
    <property type="entry name" value="eL14"/>
    <property type="match status" value="1"/>
</dbReference>
<evidence type="ECO:0000256" key="2">
    <source>
        <dbReference type="ARBA" id="ARBA00022980"/>
    </source>
</evidence>
<dbReference type="InterPro" id="IPR002784">
    <property type="entry name" value="Ribosomal_eL14_dom"/>
</dbReference>
<keyword evidence="2" id="KW-0689">Ribosomal protein</keyword>
<dbReference type="GO" id="GO:0003735">
    <property type="term" value="F:structural constituent of ribosome"/>
    <property type="evidence" value="ECO:0007669"/>
    <property type="project" value="InterPro"/>
</dbReference>
<reference evidence="5 6" key="1">
    <citation type="submission" date="2022-07" db="EMBL/GenBank/DDBJ databases">
        <title>Genome-wide signatures of adaptation to extreme environments.</title>
        <authorList>
            <person name="Cho C.H."/>
            <person name="Yoon H.S."/>
        </authorList>
    </citation>
    <scope>NUCLEOTIDE SEQUENCE [LARGE SCALE GENOMIC DNA]</scope>
    <source>
        <strain evidence="5 6">DBV 063 E5</strain>
    </source>
</reference>
<keyword evidence="6" id="KW-1185">Reference proteome</keyword>
<evidence type="ECO:0000313" key="6">
    <source>
        <dbReference type="Proteomes" id="UP001301350"/>
    </source>
</evidence>
<dbReference type="Gene3D" id="2.30.30.30">
    <property type="match status" value="1"/>
</dbReference>
<dbReference type="AlphaFoldDB" id="A0AAV9J265"/>
<dbReference type="EMBL" id="JANCYW010000019">
    <property type="protein sequence ID" value="KAK4538644.1"/>
    <property type="molecule type" value="Genomic_DNA"/>
</dbReference>
<dbReference type="GO" id="GO:0006412">
    <property type="term" value="P:translation"/>
    <property type="evidence" value="ECO:0007669"/>
    <property type="project" value="InterPro"/>
</dbReference>
<comment type="similarity">
    <text evidence="1">Belongs to the eukaryotic ribosomal protein eL14 family.</text>
</comment>
<proteinExistence type="inferred from homology"/>
<dbReference type="PANTHER" id="PTHR11127">
    <property type="entry name" value="60S RIBOSOMAL PROTEIN L14"/>
    <property type="match status" value="1"/>
</dbReference>
<comment type="caution">
    <text evidence="5">The sequence shown here is derived from an EMBL/GenBank/DDBJ whole genome shotgun (WGS) entry which is preliminary data.</text>
</comment>
<gene>
    <name evidence="5" type="ORF">CDCA_CDCA19G4669</name>
</gene>
<sequence>MAFKRFVEVGRICLISYGRLSNQLCVIVDVMDQNHVIIDAADGSPVQRQVINLKRLNLTDLVVKLPRGCKSKTVHKVMAQEDVEAKFAATAWGRKIARQRLRAGLNDFDRFKVMVARKRRSYLIGQELGALRKERSGGA</sequence>
<accession>A0AAV9J265</accession>
<dbReference type="InterPro" id="IPR014722">
    <property type="entry name" value="Rib_uL2_dom2"/>
</dbReference>